<dbReference type="InterPro" id="IPR053842">
    <property type="entry name" value="NikA-like"/>
</dbReference>
<evidence type="ECO:0008006" key="4">
    <source>
        <dbReference type="Google" id="ProtNLM"/>
    </source>
</evidence>
<dbReference type="EMBL" id="LZNA01000008">
    <property type="protein sequence ID" value="OBX84180.1"/>
    <property type="molecule type" value="Genomic_DNA"/>
</dbReference>
<dbReference type="Pfam" id="PF21983">
    <property type="entry name" value="NikA-like"/>
    <property type="match status" value="1"/>
</dbReference>
<comment type="caution">
    <text evidence="2">The sequence shown here is derived from an EMBL/GenBank/DDBJ whole genome shotgun (WGS) entry which is preliminary data.</text>
</comment>
<feature type="region of interest" description="Disordered" evidence="1">
    <location>
        <begin position="1"/>
        <end position="32"/>
    </location>
</feature>
<name>A0A1B8QKT9_9GAMM</name>
<feature type="compositionally biased region" description="Basic and acidic residues" evidence="1">
    <location>
        <begin position="10"/>
        <end position="19"/>
    </location>
</feature>
<sequence length="197" mass="22329">MAEKLEEESAEKNPPDKKSAGKKTKPPLREKRLNIRFTDEEFALIESKADGMSLARYARAILTTGRVNRRERDFPTIDPKLMREIKSMGKNVNQLVRYIHTEANAKRPIDALSLALAIDRFSNELADLKQQYQVQISPNDFDSEQENDNLADDLEEIIGNVGNEKSSNASHNNRNVNAKEQASDISLEELFNATEIL</sequence>
<dbReference type="Proteomes" id="UP000092616">
    <property type="component" value="Unassembled WGS sequence"/>
</dbReference>
<evidence type="ECO:0000256" key="1">
    <source>
        <dbReference type="SAM" id="MobiDB-lite"/>
    </source>
</evidence>
<organism evidence="2 3">
    <name type="scientific">Faucicola atlantae</name>
    <dbReference type="NCBI Taxonomy" id="34059"/>
    <lineage>
        <taxon>Bacteria</taxon>
        <taxon>Pseudomonadati</taxon>
        <taxon>Pseudomonadota</taxon>
        <taxon>Gammaproteobacteria</taxon>
        <taxon>Moraxellales</taxon>
        <taxon>Moraxellaceae</taxon>
        <taxon>Faucicola</taxon>
    </lineage>
</organism>
<dbReference type="RefSeq" id="WP_067334517.1">
    <property type="nucleotide sequence ID" value="NZ_LZNA01000008.1"/>
</dbReference>
<evidence type="ECO:0000313" key="3">
    <source>
        <dbReference type="Proteomes" id="UP000092616"/>
    </source>
</evidence>
<gene>
    <name evidence="2" type="ORF">A9306_03745</name>
</gene>
<proteinExistence type="predicted"/>
<evidence type="ECO:0000313" key="2">
    <source>
        <dbReference type="EMBL" id="OBX84180.1"/>
    </source>
</evidence>
<dbReference type="AlphaFoldDB" id="A0A1B8QKT9"/>
<accession>A0A1B8QKT9</accession>
<reference evidence="2 3" key="1">
    <citation type="submission" date="2016-06" db="EMBL/GenBank/DDBJ databases">
        <title>Draft genome of Moraxella atlantae CCUG 59586.</title>
        <authorList>
            <person name="Salva-Serra F."/>
            <person name="Engstrom-Jakobsson H."/>
            <person name="Thorell K."/>
            <person name="Gonzales-Siles L."/>
            <person name="Karlsson R."/>
            <person name="Boulund F."/>
            <person name="Engstrand L."/>
            <person name="Kristiansson E."/>
            <person name="Moore E."/>
        </authorList>
    </citation>
    <scope>NUCLEOTIDE SEQUENCE [LARGE SCALE GENOMIC DNA]</scope>
    <source>
        <strain evidence="2 3">CCUG 59586</strain>
    </source>
</reference>
<keyword evidence="3" id="KW-1185">Reference proteome</keyword>
<protein>
    <recommendedName>
        <fullName evidence="4">Bacterial mobilisation domain-containing protein</fullName>
    </recommendedName>
</protein>